<dbReference type="PANTHER" id="PTHR48106:SF13">
    <property type="entry name" value="QUINONE OXIDOREDUCTASE-RELATED"/>
    <property type="match status" value="1"/>
</dbReference>
<dbReference type="Gene3D" id="3.90.180.10">
    <property type="entry name" value="Medium-chain alcohol dehydrogenases, catalytic domain"/>
    <property type="match status" value="1"/>
</dbReference>
<dbReference type="GO" id="GO:0035925">
    <property type="term" value="F:mRNA 3'-UTR AU-rich region binding"/>
    <property type="evidence" value="ECO:0007669"/>
    <property type="project" value="TreeGrafter"/>
</dbReference>
<organism evidence="6 7">
    <name type="scientific">Lentinus tigrinus ALCF2SS1-6</name>
    <dbReference type="NCBI Taxonomy" id="1328759"/>
    <lineage>
        <taxon>Eukaryota</taxon>
        <taxon>Fungi</taxon>
        <taxon>Dikarya</taxon>
        <taxon>Basidiomycota</taxon>
        <taxon>Agaricomycotina</taxon>
        <taxon>Agaricomycetes</taxon>
        <taxon>Polyporales</taxon>
        <taxon>Polyporaceae</taxon>
        <taxon>Lentinus</taxon>
    </lineage>
</organism>
<evidence type="ECO:0000256" key="1">
    <source>
        <dbReference type="ARBA" id="ARBA00022857"/>
    </source>
</evidence>
<evidence type="ECO:0000256" key="2">
    <source>
        <dbReference type="ARBA" id="ARBA00023002"/>
    </source>
</evidence>
<dbReference type="PANTHER" id="PTHR48106">
    <property type="entry name" value="QUINONE OXIDOREDUCTASE PIG3-RELATED"/>
    <property type="match status" value="1"/>
</dbReference>
<dbReference type="SMART" id="SM00829">
    <property type="entry name" value="PKS_ER"/>
    <property type="match status" value="1"/>
</dbReference>
<dbReference type="AlphaFoldDB" id="A0A5C2SJ42"/>
<name>A0A5C2SJ42_9APHY</name>
<keyword evidence="1" id="KW-0521">NADP</keyword>
<gene>
    <name evidence="6" type="ORF">L227DRAFT_496602</name>
</gene>
<evidence type="ECO:0000256" key="3">
    <source>
        <dbReference type="ARBA" id="ARBA00043088"/>
    </source>
</evidence>
<dbReference type="GO" id="GO:0005829">
    <property type="term" value="C:cytosol"/>
    <property type="evidence" value="ECO:0007669"/>
    <property type="project" value="TreeGrafter"/>
</dbReference>
<dbReference type="Proteomes" id="UP000313359">
    <property type="component" value="Unassembled WGS sequence"/>
</dbReference>
<sequence>MALPSKMRAVGISKTGDSFEVIEELELPLPKLQSDEILVKVEYAGVNWLDTAVRKGTFPVPIPPLPQPLGAEAAGTIVALPTDQSVLSDEEYSIRGFRIGAKVALVSCGAFAEYMAVSWKYVVPLPDEVSTRDGAAAMIVGITALTIINEAYDVKAGDRVLVHTVAGGVGLCLAQLIAARGATVIGTTSTPEKAEIAKAHGAKHVILYKNEDFVQRVLELTEGKGVDAIFDSVGKDTFEGDLKVIKKRGTIVGFGATSGPMPPFQLLGFMQKCIKYTAAVASVYIEDPKESRKWFGELYRLVADGTLKMLIHKEYPFTASGVQQSQKDMVNGTSIGKLVIKIA</sequence>
<dbReference type="InterPro" id="IPR036291">
    <property type="entry name" value="NAD(P)-bd_dom_sf"/>
</dbReference>
<accession>A0A5C2SJ42</accession>
<feature type="domain" description="Enoyl reductase (ER)" evidence="5">
    <location>
        <begin position="16"/>
        <end position="340"/>
    </location>
</feature>
<dbReference type="SUPFAM" id="SSF51735">
    <property type="entry name" value="NAD(P)-binding Rossmann-fold domains"/>
    <property type="match status" value="1"/>
</dbReference>
<keyword evidence="2" id="KW-0560">Oxidoreductase</keyword>
<dbReference type="FunFam" id="3.40.50.720:FF:000053">
    <property type="entry name" value="Quinone oxidoreductase 1"/>
    <property type="match status" value="1"/>
</dbReference>
<dbReference type="GO" id="GO:0003960">
    <property type="term" value="F:quinone reductase (NADPH) activity"/>
    <property type="evidence" value="ECO:0007669"/>
    <property type="project" value="InterPro"/>
</dbReference>
<dbReference type="EMBL" id="ML122255">
    <property type="protein sequence ID" value="RPD63772.1"/>
    <property type="molecule type" value="Genomic_DNA"/>
</dbReference>
<dbReference type="InterPro" id="IPR020843">
    <property type="entry name" value="ER"/>
</dbReference>
<dbReference type="GO" id="GO:0070402">
    <property type="term" value="F:NADPH binding"/>
    <property type="evidence" value="ECO:0007669"/>
    <property type="project" value="TreeGrafter"/>
</dbReference>
<evidence type="ECO:0000313" key="6">
    <source>
        <dbReference type="EMBL" id="RPD63772.1"/>
    </source>
</evidence>
<reference evidence="6" key="1">
    <citation type="journal article" date="2018" name="Genome Biol. Evol.">
        <title>Genomics and development of Lentinus tigrinus, a white-rot wood-decaying mushroom with dimorphic fruiting bodies.</title>
        <authorList>
            <person name="Wu B."/>
            <person name="Xu Z."/>
            <person name="Knudson A."/>
            <person name="Carlson A."/>
            <person name="Chen N."/>
            <person name="Kovaka S."/>
            <person name="LaButti K."/>
            <person name="Lipzen A."/>
            <person name="Pennachio C."/>
            <person name="Riley R."/>
            <person name="Schakwitz W."/>
            <person name="Umezawa K."/>
            <person name="Ohm R.A."/>
            <person name="Grigoriev I.V."/>
            <person name="Nagy L.G."/>
            <person name="Gibbons J."/>
            <person name="Hibbett D."/>
        </authorList>
    </citation>
    <scope>NUCLEOTIDE SEQUENCE [LARGE SCALE GENOMIC DNA]</scope>
    <source>
        <strain evidence="6">ALCF2SS1-6</strain>
    </source>
</reference>
<proteinExistence type="predicted"/>
<dbReference type="Gene3D" id="3.40.50.720">
    <property type="entry name" value="NAD(P)-binding Rossmann-like Domain"/>
    <property type="match status" value="1"/>
</dbReference>
<keyword evidence="7" id="KW-1185">Reference proteome</keyword>
<dbReference type="InterPro" id="IPR047618">
    <property type="entry name" value="QOR-like"/>
</dbReference>
<dbReference type="InterPro" id="IPR013149">
    <property type="entry name" value="ADH-like_C"/>
</dbReference>
<dbReference type="OrthoDB" id="48317at2759"/>
<protein>
    <recommendedName>
        <fullName evidence="4">Probable quinone oxidoreductase</fullName>
    </recommendedName>
    <alternativeName>
        <fullName evidence="3">NADPH:quinone reductase</fullName>
    </alternativeName>
</protein>
<dbReference type="Pfam" id="PF08240">
    <property type="entry name" value="ADH_N"/>
    <property type="match status" value="1"/>
</dbReference>
<evidence type="ECO:0000313" key="7">
    <source>
        <dbReference type="Proteomes" id="UP000313359"/>
    </source>
</evidence>
<evidence type="ECO:0000256" key="4">
    <source>
        <dbReference type="ARBA" id="ARBA00070796"/>
    </source>
</evidence>
<dbReference type="InterPro" id="IPR013154">
    <property type="entry name" value="ADH-like_N"/>
</dbReference>
<dbReference type="InterPro" id="IPR011032">
    <property type="entry name" value="GroES-like_sf"/>
</dbReference>
<dbReference type="CDD" id="cd05286">
    <property type="entry name" value="QOR2"/>
    <property type="match status" value="1"/>
</dbReference>
<evidence type="ECO:0000259" key="5">
    <source>
        <dbReference type="SMART" id="SM00829"/>
    </source>
</evidence>
<dbReference type="STRING" id="1328759.A0A5C2SJ42"/>
<dbReference type="SUPFAM" id="SSF50129">
    <property type="entry name" value="GroES-like"/>
    <property type="match status" value="1"/>
</dbReference>
<dbReference type="Pfam" id="PF00107">
    <property type="entry name" value="ADH_zinc_N"/>
    <property type="match status" value="1"/>
</dbReference>